<dbReference type="Gene3D" id="4.10.60.10">
    <property type="entry name" value="Zinc finger, CCHC-type"/>
    <property type="match status" value="1"/>
</dbReference>
<evidence type="ECO:0000256" key="2">
    <source>
        <dbReference type="SAM" id="Coils"/>
    </source>
</evidence>
<evidence type="ECO:0000313" key="5">
    <source>
        <dbReference type="Proteomes" id="UP000192220"/>
    </source>
</evidence>
<keyword evidence="5" id="KW-1185">Reference proteome</keyword>
<dbReference type="GeneID" id="106528435"/>
<keyword evidence="1" id="KW-0479">Metal-binding</keyword>
<dbReference type="SUPFAM" id="SSF57756">
    <property type="entry name" value="Retrovirus zinc finger-like domains"/>
    <property type="match status" value="1"/>
</dbReference>
<gene>
    <name evidence="6" type="primary">LOC106528435</name>
</gene>
<dbReference type="GO" id="GO:0003676">
    <property type="term" value="F:nucleic acid binding"/>
    <property type="evidence" value="ECO:0007669"/>
    <property type="project" value="InterPro"/>
</dbReference>
<feature type="compositionally biased region" description="Basic and acidic residues" evidence="3">
    <location>
        <begin position="1"/>
        <end position="10"/>
    </location>
</feature>
<evidence type="ECO:0000259" key="4">
    <source>
        <dbReference type="PROSITE" id="PS50158"/>
    </source>
</evidence>
<dbReference type="STRING" id="52670.A0A2I4CGE4"/>
<feature type="region of interest" description="Disordered" evidence="3">
    <location>
        <begin position="1"/>
        <end position="57"/>
    </location>
</feature>
<dbReference type="OrthoDB" id="8960550at2759"/>
<sequence>MSTDPVKQEPPRPQPRRVTEAAATKRELSKRQEKQGAAKAPCPSTSRSKTGYNSSDAVAKKPVELQEGKEALESQQAALTQKTNELTLPMLEVAGHAGPALVFRPWTNEVMKVYMQQLPDIVEGGEKFCAAIKSFCMEVQPTFPELRRLLLFHMGRTNFDKIKGDLVGEYRVIHPTFDDAANNDYRAALDKLCVTINRVFPRKVVMSKVKACVQQNAESTEDYYSWLLAVHNEYSAVDEPSDLGDVMGHWESAFRQYFLNGLLPEVFAVLDTCLDMKNARLEKLRKHARCAYEKLEDEREAEDKLISEAHRQTQLTLAQTVTKPAARFPRGRGRGCSNWKRQQPAKRPPPNSYCYICGDANHWVKDCPKRIIKGVTDARS</sequence>
<dbReference type="PANTHER" id="PTHR33166">
    <property type="entry name" value="GAG_P30 DOMAIN-CONTAINING PROTEIN"/>
    <property type="match status" value="1"/>
</dbReference>
<keyword evidence="1" id="KW-0862">Zinc</keyword>
<reference evidence="6" key="1">
    <citation type="submission" date="2025-08" db="UniProtKB">
        <authorList>
            <consortium name="RefSeq"/>
        </authorList>
    </citation>
    <scope>IDENTIFICATION</scope>
</reference>
<dbReference type="InterPro" id="IPR036875">
    <property type="entry name" value="Znf_CCHC_sf"/>
</dbReference>
<keyword evidence="2" id="KW-0175">Coiled coil</keyword>
<protein>
    <submittedName>
        <fullName evidence="6">Uncharacterized protein LOC106528435</fullName>
    </submittedName>
</protein>
<proteinExistence type="predicted"/>
<keyword evidence="1" id="KW-0863">Zinc-finger</keyword>
<dbReference type="PROSITE" id="PS50158">
    <property type="entry name" value="ZF_CCHC"/>
    <property type="match status" value="1"/>
</dbReference>
<dbReference type="InParanoid" id="A0A2I4CGE4"/>
<dbReference type="Proteomes" id="UP000192220">
    <property type="component" value="Unplaced"/>
</dbReference>
<dbReference type="SMART" id="SM00343">
    <property type="entry name" value="ZnF_C2HC"/>
    <property type="match status" value="1"/>
</dbReference>
<feature type="region of interest" description="Disordered" evidence="3">
    <location>
        <begin position="327"/>
        <end position="348"/>
    </location>
</feature>
<feature type="coiled-coil region" evidence="2">
    <location>
        <begin position="278"/>
        <end position="312"/>
    </location>
</feature>
<dbReference type="KEGG" id="alim:106528435"/>
<dbReference type="GO" id="GO:0008270">
    <property type="term" value="F:zinc ion binding"/>
    <property type="evidence" value="ECO:0007669"/>
    <property type="project" value="UniProtKB-KW"/>
</dbReference>
<name>A0A2I4CGE4_AUSLI</name>
<evidence type="ECO:0000256" key="1">
    <source>
        <dbReference type="PROSITE-ProRule" id="PRU00047"/>
    </source>
</evidence>
<dbReference type="InterPro" id="IPR050462">
    <property type="entry name" value="Retroviral_Gag-Pol_poly"/>
</dbReference>
<dbReference type="InterPro" id="IPR001878">
    <property type="entry name" value="Znf_CCHC"/>
</dbReference>
<dbReference type="AlphaFoldDB" id="A0A2I4CGE4"/>
<dbReference type="Pfam" id="PF00098">
    <property type="entry name" value="zf-CCHC"/>
    <property type="match status" value="1"/>
</dbReference>
<feature type="compositionally biased region" description="Basic and acidic residues" evidence="3">
    <location>
        <begin position="17"/>
        <end position="36"/>
    </location>
</feature>
<feature type="compositionally biased region" description="Polar residues" evidence="3">
    <location>
        <begin position="43"/>
        <end position="56"/>
    </location>
</feature>
<organism evidence="5 6">
    <name type="scientific">Austrofundulus limnaeus</name>
    <name type="common">Annual killifish</name>
    <dbReference type="NCBI Taxonomy" id="52670"/>
    <lineage>
        <taxon>Eukaryota</taxon>
        <taxon>Metazoa</taxon>
        <taxon>Chordata</taxon>
        <taxon>Craniata</taxon>
        <taxon>Vertebrata</taxon>
        <taxon>Euteleostomi</taxon>
        <taxon>Actinopterygii</taxon>
        <taxon>Neopterygii</taxon>
        <taxon>Teleostei</taxon>
        <taxon>Neoteleostei</taxon>
        <taxon>Acanthomorphata</taxon>
        <taxon>Ovalentaria</taxon>
        <taxon>Atherinomorphae</taxon>
        <taxon>Cyprinodontiformes</taxon>
        <taxon>Rivulidae</taxon>
        <taxon>Austrofundulus</taxon>
    </lineage>
</organism>
<evidence type="ECO:0000256" key="3">
    <source>
        <dbReference type="SAM" id="MobiDB-lite"/>
    </source>
</evidence>
<dbReference type="RefSeq" id="XP_013879058.1">
    <property type="nucleotide sequence ID" value="XM_014023604.1"/>
</dbReference>
<accession>A0A2I4CGE4</accession>
<feature type="domain" description="CCHC-type" evidence="4">
    <location>
        <begin position="354"/>
        <end position="369"/>
    </location>
</feature>
<evidence type="ECO:0000313" key="6">
    <source>
        <dbReference type="RefSeq" id="XP_013879058.1"/>
    </source>
</evidence>